<feature type="transmembrane region" description="Helical" evidence="8">
    <location>
        <begin position="99"/>
        <end position="120"/>
    </location>
</feature>
<dbReference type="SUPFAM" id="SSF161098">
    <property type="entry name" value="MetI-like"/>
    <property type="match status" value="2"/>
</dbReference>
<evidence type="ECO:0000256" key="1">
    <source>
        <dbReference type="ARBA" id="ARBA00004429"/>
    </source>
</evidence>
<evidence type="ECO:0000256" key="8">
    <source>
        <dbReference type="RuleBase" id="RU363032"/>
    </source>
</evidence>
<evidence type="ECO:0000256" key="7">
    <source>
        <dbReference type="ARBA" id="ARBA00023136"/>
    </source>
</evidence>
<evidence type="ECO:0000256" key="6">
    <source>
        <dbReference type="ARBA" id="ARBA00022989"/>
    </source>
</evidence>
<dbReference type="OrthoDB" id="9776648at2"/>
<protein>
    <submittedName>
        <fullName evidence="10">Abc transporter integral membrane protein</fullName>
    </submittedName>
</protein>
<accession>F5YKZ3</accession>
<evidence type="ECO:0000256" key="4">
    <source>
        <dbReference type="ARBA" id="ARBA00022519"/>
    </source>
</evidence>
<keyword evidence="4" id="KW-0997">Cell inner membrane</keyword>
<dbReference type="Gene3D" id="1.10.3720.10">
    <property type="entry name" value="MetI-like"/>
    <property type="match status" value="2"/>
</dbReference>
<dbReference type="CDD" id="cd06261">
    <property type="entry name" value="TM_PBP2"/>
    <property type="match status" value="2"/>
</dbReference>
<feature type="transmembrane region" description="Helical" evidence="8">
    <location>
        <begin position="132"/>
        <end position="153"/>
    </location>
</feature>
<evidence type="ECO:0000313" key="10">
    <source>
        <dbReference type="EMBL" id="AEF84824.1"/>
    </source>
</evidence>
<feature type="domain" description="ABC transmembrane type-1" evidence="9">
    <location>
        <begin position="383"/>
        <end position="582"/>
    </location>
</feature>
<feature type="transmembrane region" description="Helical" evidence="8">
    <location>
        <begin position="326"/>
        <end position="348"/>
    </location>
</feature>
<feature type="transmembrane region" description="Helical" evidence="8">
    <location>
        <begin position="561"/>
        <end position="581"/>
    </location>
</feature>
<dbReference type="InterPro" id="IPR000515">
    <property type="entry name" value="MetI-like"/>
</dbReference>
<dbReference type="PANTHER" id="PTHR43357:SF4">
    <property type="entry name" value="INNER MEMBRANE ABC TRANSPORTER PERMEASE PROTEIN YDCV"/>
    <property type="match status" value="1"/>
</dbReference>
<keyword evidence="3" id="KW-1003">Cell membrane</keyword>
<feature type="transmembrane region" description="Helical" evidence="8">
    <location>
        <begin position="382"/>
        <end position="408"/>
    </location>
</feature>
<feature type="transmembrane region" description="Helical" evidence="8">
    <location>
        <begin position="462"/>
        <end position="481"/>
    </location>
</feature>
<evidence type="ECO:0000256" key="3">
    <source>
        <dbReference type="ARBA" id="ARBA00022475"/>
    </source>
</evidence>
<keyword evidence="11" id="KW-1185">Reference proteome</keyword>
<dbReference type="PROSITE" id="PS50928">
    <property type="entry name" value="ABC_TM1"/>
    <property type="match status" value="2"/>
</dbReference>
<evidence type="ECO:0000256" key="5">
    <source>
        <dbReference type="ARBA" id="ARBA00022692"/>
    </source>
</evidence>
<dbReference type="GO" id="GO:0005886">
    <property type="term" value="C:plasma membrane"/>
    <property type="evidence" value="ECO:0007669"/>
    <property type="project" value="UniProtKB-SubCell"/>
</dbReference>
<reference evidence="11" key="1">
    <citation type="submission" date="2009-12" db="EMBL/GenBank/DDBJ databases">
        <title>Complete sequence of Treponema primitia strain ZAS-2.</title>
        <authorList>
            <person name="Tetu S.G."/>
            <person name="Matson E."/>
            <person name="Ren Q."/>
            <person name="Seshadri R."/>
            <person name="Elbourne L."/>
            <person name="Hassan K.A."/>
            <person name="Durkin A."/>
            <person name="Radune D."/>
            <person name="Mohamoud Y."/>
            <person name="Shay R."/>
            <person name="Jin S."/>
            <person name="Zhang X."/>
            <person name="Lucey K."/>
            <person name="Ballor N.R."/>
            <person name="Ottesen E."/>
            <person name="Rosenthal R."/>
            <person name="Allen A."/>
            <person name="Leadbetter J.R."/>
            <person name="Paulsen I.T."/>
        </authorList>
    </citation>
    <scope>NUCLEOTIDE SEQUENCE [LARGE SCALE GENOMIC DNA]</scope>
    <source>
        <strain evidence="11">ATCC BAA-887 / DSM 12427 / ZAS-2</strain>
    </source>
</reference>
<dbReference type="KEGG" id="tpi:TREPR_3220"/>
<dbReference type="eggNOG" id="COG1178">
    <property type="taxonomic scope" value="Bacteria"/>
</dbReference>
<dbReference type="GO" id="GO:0055085">
    <property type="term" value="P:transmembrane transport"/>
    <property type="evidence" value="ECO:0007669"/>
    <property type="project" value="InterPro"/>
</dbReference>
<dbReference type="PANTHER" id="PTHR43357">
    <property type="entry name" value="INNER MEMBRANE ABC TRANSPORTER PERMEASE PROTEIN YDCV"/>
    <property type="match status" value="1"/>
</dbReference>
<keyword evidence="6 8" id="KW-1133">Transmembrane helix</keyword>
<dbReference type="InterPro" id="IPR035906">
    <property type="entry name" value="MetI-like_sf"/>
</dbReference>
<dbReference type="HOGENOM" id="CLU_021838_5_2_12"/>
<reference evidence="10 11" key="2">
    <citation type="journal article" date="2011" name="ISME J.">
        <title>RNA-seq reveals cooperative metabolic interactions between two termite-gut spirochete species in co-culture.</title>
        <authorList>
            <person name="Rosenthal A.Z."/>
            <person name="Matson E.G."/>
            <person name="Eldar A."/>
            <person name="Leadbetter J.R."/>
        </authorList>
    </citation>
    <scope>NUCLEOTIDE SEQUENCE [LARGE SCALE GENOMIC DNA]</scope>
    <source>
        <strain evidence="11">ATCC BAA-887 / DSM 12427 / ZAS-2</strain>
    </source>
</reference>
<feature type="transmembrane region" description="Helical" evidence="8">
    <location>
        <begin position="222"/>
        <end position="245"/>
    </location>
</feature>
<evidence type="ECO:0000313" key="11">
    <source>
        <dbReference type="Proteomes" id="UP000009223"/>
    </source>
</evidence>
<comment type="similarity">
    <text evidence="8">Belongs to the binding-protein-dependent transport system permease family.</text>
</comment>
<name>F5YKZ3_TREPZ</name>
<feature type="transmembrane region" description="Helical" evidence="8">
    <location>
        <begin position="284"/>
        <end position="305"/>
    </location>
</feature>
<proteinExistence type="inferred from homology"/>
<sequence length="595" mass="62514">MGGDSLQRTVIVRNIFPIGTGRRNSIKTNTGLQAALLFALLPLAAVLLAFILPYGAALSAGFRSSGSAGTGVTGGAAFSALANPALLRITLFTLGQAGLSALLALGLGLPGAWLLGSGLLRENSPGTRFIRALTSVPFAMPPILVVLGFVLFFGNSGWANRFLAALGGAEDGPLRILYRPGAIVLAHGFYNFPLVIRLVGDGMARARKAYAPAAETMGATPFLTGLTILFPLVLPSILSAALLVFLYSFTSFAVVLVLGGGPGATTLAVEIYRYARLSLDYSNAGALALIETLIASAVFMLYLRIERRTGNTLEIRDRFPDERRSAGGHIALIVYGVLLFLFVLGPLLSVPLESFLYKPSRAALPQVSARWWLSLGERILPALLRSLLLAGLSATLASVLAILAAGAASNLRFVSQSPGKAHGKSPLAALIRIFATAPLASSGIVLGFGWLSLYGRDHSRSLWAAVVLHAVTALPFAFNSISRGLESIPPNTSNAASVFGANPLKRIITVEIPLSMGRLRSAWGFSAAISLGELNAVMMLGLEDWETLPLLIYRAANSYRYGTACAAGTMLILACAGAFLLSEFGVKQKGGSHGY</sequence>
<feature type="transmembrane region" description="Helical" evidence="8">
    <location>
        <begin position="252"/>
        <end position="272"/>
    </location>
</feature>
<organism evidence="10 11">
    <name type="scientific">Treponema primitia (strain ATCC BAA-887 / DSM 12427 / ZAS-2)</name>
    <dbReference type="NCBI Taxonomy" id="545694"/>
    <lineage>
        <taxon>Bacteria</taxon>
        <taxon>Pseudomonadati</taxon>
        <taxon>Spirochaetota</taxon>
        <taxon>Spirochaetia</taxon>
        <taxon>Spirochaetales</taxon>
        <taxon>Treponemataceae</taxon>
        <taxon>Treponema</taxon>
    </lineage>
</organism>
<dbReference type="RefSeq" id="WP_015707046.1">
    <property type="nucleotide sequence ID" value="NC_015578.1"/>
</dbReference>
<dbReference type="Pfam" id="PF00528">
    <property type="entry name" value="BPD_transp_1"/>
    <property type="match status" value="2"/>
</dbReference>
<dbReference type="AlphaFoldDB" id="F5YKZ3"/>
<keyword evidence="7 8" id="KW-0472">Membrane</keyword>
<comment type="subcellular location">
    <subcellularLocation>
        <location evidence="1">Cell inner membrane</location>
        <topology evidence="1">Multi-pass membrane protein</topology>
    </subcellularLocation>
    <subcellularLocation>
        <location evidence="8">Cell membrane</location>
        <topology evidence="8">Multi-pass membrane protein</topology>
    </subcellularLocation>
</comment>
<keyword evidence="5 8" id="KW-0812">Transmembrane</keyword>
<keyword evidence="2 8" id="KW-0813">Transport</keyword>
<dbReference type="EMBL" id="CP001843">
    <property type="protein sequence ID" value="AEF84824.1"/>
    <property type="molecule type" value="Genomic_DNA"/>
</dbReference>
<evidence type="ECO:0000259" key="9">
    <source>
        <dbReference type="PROSITE" id="PS50928"/>
    </source>
</evidence>
<feature type="domain" description="ABC transmembrane type-1" evidence="9">
    <location>
        <begin position="90"/>
        <end position="302"/>
    </location>
</feature>
<feature type="transmembrane region" description="Helical" evidence="8">
    <location>
        <begin position="34"/>
        <end position="56"/>
    </location>
</feature>
<dbReference type="STRING" id="545694.TREPR_3220"/>
<feature type="transmembrane region" description="Helical" evidence="8">
    <location>
        <begin position="68"/>
        <end position="87"/>
    </location>
</feature>
<dbReference type="Proteomes" id="UP000009223">
    <property type="component" value="Chromosome"/>
</dbReference>
<feature type="transmembrane region" description="Helical" evidence="8">
    <location>
        <begin position="429"/>
        <end position="450"/>
    </location>
</feature>
<evidence type="ECO:0000256" key="2">
    <source>
        <dbReference type="ARBA" id="ARBA00022448"/>
    </source>
</evidence>
<gene>
    <name evidence="10" type="ordered locus">TREPR_3220</name>
</gene>